<feature type="signal peptide" evidence="2">
    <location>
        <begin position="1"/>
        <end position="25"/>
    </location>
</feature>
<organism evidence="3 4">
    <name type="scientific">Paracraurococcus ruber</name>
    <dbReference type="NCBI Taxonomy" id="77675"/>
    <lineage>
        <taxon>Bacteria</taxon>
        <taxon>Pseudomonadati</taxon>
        <taxon>Pseudomonadota</taxon>
        <taxon>Alphaproteobacteria</taxon>
        <taxon>Acetobacterales</taxon>
        <taxon>Roseomonadaceae</taxon>
        <taxon>Paracraurococcus</taxon>
    </lineage>
</organism>
<reference evidence="3 4" key="1">
    <citation type="journal article" date="2020" name="Microorganisms">
        <title>Osmotic Adaptation and Compatible Solute Biosynthesis of Phototrophic Bacteria as Revealed from Genome Analyses.</title>
        <authorList>
            <person name="Imhoff J.F."/>
            <person name="Rahn T."/>
            <person name="Kunzel S."/>
            <person name="Keller A."/>
            <person name="Neulinger S.C."/>
        </authorList>
    </citation>
    <scope>NUCLEOTIDE SEQUENCE [LARGE SCALE GENOMIC DNA]</scope>
    <source>
        <strain evidence="3 4">DSM 15382</strain>
    </source>
</reference>
<gene>
    <name evidence="3" type="ORF">CKO45_31090</name>
</gene>
<protein>
    <submittedName>
        <fullName evidence="3">Uncharacterized protein</fullName>
    </submittedName>
</protein>
<proteinExistence type="predicted"/>
<name>A0ABS1D739_9PROT</name>
<evidence type="ECO:0000256" key="1">
    <source>
        <dbReference type="SAM" id="MobiDB-lite"/>
    </source>
</evidence>
<feature type="compositionally biased region" description="Polar residues" evidence="1">
    <location>
        <begin position="86"/>
        <end position="99"/>
    </location>
</feature>
<comment type="caution">
    <text evidence="3">The sequence shown here is derived from an EMBL/GenBank/DDBJ whole genome shotgun (WGS) entry which is preliminary data.</text>
</comment>
<keyword evidence="4" id="KW-1185">Reference proteome</keyword>
<feature type="region of interest" description="Disordered" evidence="1">
    <location>
        <begin position="75"/>
        <end position="99"/>
    </location>
</feature>
<evidence type="ECO:0000313" key="4">
    <source>
        <dbReference type="Proteomes" id="UP000697995"/>
    </source>
</evidence>
<feature type="compositionally biased region" description="Low complexity" evidence="1">
    <location>
        <begin position="26"/>
        <end position="58"/>
    </location>
</feature>
<accession>A0ABS1D739</accession>
<feature type="non-terminal residue" evidence="3">
    <location>
        <position position="99"/>
    </location>
</feature>
<dbReference type="Proteomes" id="UP000697995">
    <property type="component" value="Unassembled WGS sequence"/>
</dbReference>
<evidence type="ECO:0000256" key="2">
    <source>
        <dbReference type="SAM" id="SignalP"/>
    </source>
</evidence>
<dbReference type="RefSeq" id="WP_200306848.1">
    <property type="nucleotide sequence ID" value="NZ_NRSG01000644.1"/>
</dbReference>
<feature type="region of interest" description="Disordered" evidence="1">
    <location>
        <begin position="26"/>
        <end position="60"/>
    </location>
</feature>
<evidence type="ECO:0000313" key="3">
    <source>
        <dbReference type="EMBL" id="MBK1662624.1"/>
    </source>
</evidence>
<keyword evidence="2" id="KW-0732">Signal</keyword>
<feature type="chain" id="PRO_5046897116" evidence="2">
    <location>
        <begin position="26"/>
        <end position="99"/>
    </location>
</feature>
<sequence length="99" mass="9989">MPVSRAGKMLLALMLALSPAVPALAQGTSQGAGTEAARPGGAAARPGSGPAGLGLAPLQTEPGDIWADVRSWTEKRGQPEPRFSVQLRTSAQISPGSVC</sequence>
<dbReference type="EMBL" id="NRSG01000644">
    <property type="protein sequence ID" value="MBK1662624.1"/>
    <property type="molecule type" value="Genomic_DNA"/>
</dbReference>